<sequence length="475" mass="53148">MDAKQNRFQQQAIKRQLSRQDAIRFFNLLTSAELFDVLESSLPEHRERLFPPTETLAMFLSQVMQADRSCQRVVNEAAVARWLGGRKACSTSTGGYCKARQRLPLELVSSLARATGSLSNEKVPDSWHWQGRPVRIVDGTTVTLPDTPANQAVYPQQRSQKPGLGFPLCRIVAVTCLASGAVLNAAMGPYAGKGASEHTLFRSLLPGFNAGDILLGDGLYGSYVILADCLARGVDVVFAQNGARKLTTDFRKGKRLGHKDHLIRISKPCQRPDWMSLAHYQALPDDIALREVALGGKVLITTLYDPARAPRQALKALYRSRWQVELDIRHIKTTLGMEALSCKTPEMAEKELWVYLLAYNLVRLLMVPSAVLAKVLPRTLSFKHALQCWQAWYQQLLACHTSDDLTELFRLIGQQRVGNRPGRIEPRAVKRRPKPLPLLTRPRHEAQAWIRRHGHPPKQRPWNKAGSGGQKAGVK</sequence>
<dbReference type="Proteomes" id="UP000006286">
    <property type="component" value="Chromosome"/>
</dbReference>
<evidence type="ECO:0000256" key="1">
    <source>
        <dbReference type="SAM" id="MobiDB-lite"/>
    </source>
</evidence>
<dbReference type="EMBL" id="CP003466">
    <property type="protein sequence ID" value="AFT68591.1"/>
    <property type="molecule type" value="Genomic_DNA"/>
</dbReference>
<dbReference type="EMBL" id="CP003466">
    <property type="protein sequence ID" value="AFT70044.1"/>
    <property type="molecule type" value="Genomic_DNA"/>
</dbReference>
<dbReference type="RefSeq" id="WP_014992672.1">
    <property type="nucleotide sequence ID" value="NC_018691.1"/>
</dbReference>
<dbReference type="SUPFAM" id="SSF53098">
    <property type="entry name" value="Ribonuclease H-like"/>
    <property type="match status" value="1"/>
</dbReference>
<dbReference type="AlphaFoldDB" id="K0C947"/>
<dbReference type="Pfam" id="PF01609">
    <property type="entry name" value="DDE_Tnp_1"/>
    <property type="match status" value="1"/>
</dbReference>
<dbReference type="GO" id="GO:0003677">
    <property type="term" value="F:DNA binding"/>
    <property type="evidence" value="ECO:0007669"/>
    <property type="project" value="InterPro"/>
</dbReference>
<name>K0C947_ALCDB</name>
<keyword evidence="5" id="KW-1185">Reference proteome</keyword>
<gene>
    <name evidence="3" type="ordered locus">B5T_00304</name>
    <name evidence="4" type="ordered locus">B5T_01767</name>
</gene>
<dbReference type="eggNOG" id="COG3385">
    <property type="taxonomic scope" value="Bacteria"/>
</dbReference>
<protein>
    <submittedName>
        <fullName evidence="4">Putative transposase, IS4 family</fullName>
    </submittedName>
</protein>
<dbReference type="InterPro" id="IPR047952">
    <property type="entry name" value="Transpos_IS4"/>
</dbReference>
<dbReference type="PANTHER" id="PTHR37529">
    <property type="entry name" value="TRANSPOSASE INSG FOR INSERTION SEQUENCE ELEMENT IS4-RELATED"/>
    <property type="match status" value="1"/>
</dbReference>
<organism evidence="4 5">
    <name type="scientific">Alcanivorax dieselolei (strain DSM 16502 / CGMCC 1.3690 / MCCC 1A00001 / B-5)</name>
    <name type="common">Alloalcanivorax dieselolei</name>
    <dbReference type="NCBI Taxonomy" id="930169"/>
    <lineage>
        <taxon>Bacteria</taxon>
        <taxon>Pseudomonadati</taxon>
        <taxon>Pseudomonadota</taxon>
        <taxon>Gammaproteobacteria</taxon>
        <taxon>Oceanospirillales</taxon>
        <taxon>Alcanivoracaceae</taxon>
        <taxon>Alloalcanivorax</taxon>
    </lineage>
</organism>
<evidence type="ECO:0000259" key="2">
    <source>
        <dbReference type="Pfam" id="PF01609"/>
    </source>
</evidence>
<dbReference type="HOGENOM" id="CLU_042653_0_0_6"/>
<dbReference type="KEGG" id="adi:B5T_00304"/>
<dbReference type="InterPro" id="IPR002559">
    <property type="entry name" value="Transposase_11"/>
</dbReference>
<reference evidence="4 5" key="1">
    <citation type="journal article" date="2012" name="J. Bacteriol.">
        <title>Complete genome sequence of Alcanivorax dieselolei type strain B5.</title>
        <authorList>
            <person name="Lai Q."/>
            <person name="Li W."/>
            <person name="Shao Z."/>
        </authorList>
    </citation>
    <scope>NUCLEOTIDE SEQUENCE [LARGE SCALE GENOMIC DNA]</scope>
    <source>
        <strain evidence="4">B5</strain>
        <strain evidence="5">DSM 16502 / CGMCC 1.3690 / B-5</strain>
    </source>
</reference>
<feature type="compositionally biased region" description="Gly residues" evidence="1">
    <location>
        <begin position="466"/>
        <end position="475"/>
    </location>
</feature>
<evidence type="ECO:0000313" key="4">
    <source>
        <dbReference type="EMBL" id="AFT70044.1"/>
    </source>
</evidence>
<feature type="region of interest" description="Disordered" evidence="1">
    <location>
        <begin position="422"/>
        <end position="475"/>
    </location>
</feature>
<dbReference type="GO" id="GO:0006313">
    <property type="term" value="P:DNA transposition"/>
    <property type="evidence" value="ECO:0007669"/>
    <property type="project" value="InterPro"/>
</dbReference>
<dbReference type="PANTHER" id="PTHR37529:SF1">
    <property type="entry name" value="TRANSPOSASE INSG FOR INSERTION SEQUENCE ELEMENT IS4-RELATED"/>
    <property type="match status" value="1"/>
</dbReference>
<evidence type="ECO:0000313" key="3">
    <source>
        <dbReference type="EMBL" id="AFT68591.1"/>
    </source>
</evidence>
<feature type="domain" description="Transposase IS4-like" evidence="2">
    <location>
        <begin position="129"/>
        <end position="361"/>
    </location>
</feature>
<evidence type="ECO:0000313" key="5">
    <source>
        <dbReference type="Proteomes" id="UP000006286"/>
    </source>
</evidence>
<dbReference type="NCBIfam" id="NF033592">
    <property type="entry name" value="transpos_IS4_1"/>
    <property type="match status" value="1"/>
</dbReference>
<accession>K0C947</accession>
<dbReference type="InterPro" id="IPR012337">
    <property type="entry name" value="RNaseH-like_sf"/>
</dbReference>
<dbReference type="OrthoDB" id="9796012at2"/>
<dbReference type="PATRIC" id="fig|930169.3.peg.1743"/>
<dbReference type="KEGG" id="adi:B5T_01767"/>
<proteinExistence type="predicted"/>
<dbReference type="GO" id="GO:0004803">
    <property type="term" value="F:transposase activity"/>
    <property type="evidence" value="ECO:0007669"/>
    <property type="project" value="InterPro"/>
</dbReference>